<organism evidence="9 10">
    <name type="scientific">Periweissella ghanensis</name>
    <dbReference type="NCBI Taxonomy" id="467997"/>
    <lineage>
        <taxon>Bacteria</taxon>
        <taxon>Bacillati</taxon>
        <taxon>Bacillota</taxon>
        <taxon>Bacilli</taxon>
        <taxon>Lactobacillales</taxon>
        <taxon>Lactobacillaceae</taxon>
        <taxon>Periweissella</taxon>
    </lineage>
</organism>
<keyword evidence="7 8" id="KW-0472">Membrane</keyword>
<gene>
    <name evidence="9" type="primary">psiE</name>
    <name evidence="9" type="ORF">WGH24286_01674</name>
</gene>
<feature type="transmembrane region" description="Helical" evidence="8">
    <location>
        <begin position="105"/>
        <end position="125"/>
    </location>
</feature>
<evidence type="ECO:0000256" key="7">
    <source>
        <dbReference type="ARBA" id="ARBA00023136"/>
    </source>
</evidence>
<feature type="transmembrane region" description="Helical" evidence="8">
    <location>
        <begin position="12"/>
        <end position="29"/>
    </location>
</feature>
<evidence type="ECO:0000256" key="6">
    <source>
        <dbReference type="ARBA" id="ARBA00022989"/>
    </source>
</evidence>
<comment type="subcellular location">
    <subcellularLocation>
        <location evidence="1">Cell inner membrane</location>
        <topology evidence="1">Multi-pass membrane protein</topology>
    </subcellularLocation>
</comment>
<accession>A0ABM8ZE83</accession>
<reference evidence="9 10" key="1">
    <citation type="submission" date="2021-11" db="EMBL/GenBank/DDBJ databases">
        <authorList>
            <person name="Depoorter E."/>
        </authorList>
    </citation>
    <scope>NUCLEOTIDE SEQUENCE [LARGE SCALE GENOMIC DNA]</scope>
    <source>
        <strain evidence="9 10">LMG 24286</strain>
    </source>
</reference>
<comment type="similarity">
    <text evidence="2">Belongs to the PsiE family.</text>
</comment>
<dbReference type="PANTHER" id="PTHR37819">
    <property type="entry name" value="PROTEIN PSIE"/>
    <property type="match status" value="1"/>
</dbReference>
<proteinExistence type="inferred from homology"/>
<comment type="caution">
    <text evidence="9">The sequence shown here is derived from an EMBL/GenBank/DDBJ whole genome shotgun (WGS) entry which is preliminary data.</text>
</comment>
<keyword evidence="4" id="KW-1003">Cell membrane</keyword>
<dbReference type="RefSeq" id="WP_230099270.1">
    <property type="nucleotide sequence ID" value="NZ_CAKKNT010000029.1"/>
</dbReference>
<evidence type="ECO:0000256" key="2">
    <source>
        <dbReference type="ARBA" id="ARBA00005632"/>
    </source>
</evidence>
<evidence type="ECO:0000256" key="5">
    <source>
        <dbReference type="ARBA" id="ARBA00022692"/>
    </source>
</evidence>
<dbReference type="InterPro" id="IPR009315">
    <property type="entry name" value="P_starv_induced_PsiE"/>
</dbReference>
<evidence type="ECO:0000256" key="1">
    <source>
        <dbReference type="ARBA" id="ARBA00004429"/>
    </source>
</evidence>
<protein>
    <recommendedName>
        <fullName evidence="3">Protein PsiE</fullName>
    </recommendedName>
</protein>
<evidence type="ECO:0000256" key="4">
    <source>
        <dbReference type="ARBA" id="ARBA00022475"/>
    </source>
</evidence>
<sequence length="152" mass="17738">MNRKYIDKTYAFILDIAMIALGIIMMSFFAKEIWNLASVLLVGGTSVDFYKVSEMILETFMFFEFAILTREYFVQDRISLQNFIYIGITAMLRNLLVIHNDTLDIMIQAAAISLLMVVFIAYNLAKRHILTEKHHDERDGKLFVEEHPNQDF</sequence>
<keyword evidence="6 8" id="KW-1133">Transmembrane helix</keyword>
<name>A0ABM8ZE83_9LACO</name>
<keyword evidence="10" id="KW-1185">Reference proteome</keyword>
<dbReference type="Pfam" id="PF06146">
    <property type="entry name" value="PsiE"/>
    <property type="match status" value="1"/>
</dbReference>
<evidence type="ECO:0000256" key="8">
    <source>
        <dbReference type="SAM" id="Phobius"/>
    </source>
</evidence>
<dbReference type="Proteomes" id="UP000789719">
    <property type="component" value="Unassembled WGS sequence"/>
</dbReference>
<keyword evidence="5 8" id="KW-0812">Transmembrane</keyword>
<dbReference type="PANTHER" id="PTHR37819:SF1">
    <property type="entry name" value="PROTEIN PSIE"/>
    <property type="match status" value="1"/>
</dbReference>
<evidence type="ECO:0000313" key="9">
    <source>
        <dbReference type="EMBL" id="CAH0419227.1"/>
    </source>
</evidence>
<dbReference type="EMBL" id="CAKKNT010000029">
    <property type="protein sequence ID" value="CAH0419227.1"/>
    <property type="molecule type" value="Genomic_DNA"/>
</dbReference>
<dbReference type="InterPro" id="IPR020948">
    <property type="entry name" value="P_starv_induced_PsiE-like"/>
</dbReference>
<evidence type="ECO:0000256" key="3">
    <source>
        <dbReference type="ARBA" id="ARBA00021903"/>
    </source>
</evidence>
<evidence type="ECO:0000313" key="10">
    <source>
        <dbReference type="Proteomes" id="UP000789719"/>
    </source>
</evidence>